<proteinExistence type="predicted"/>
<dbReference type="AlphaFoldDB" id="A0A6G1JK97"/>
<protein>
    <submittedName>
        <fullName evidence="1">Uncharacterized protein</fullName>
    </submittedName>
</protein>
<gene>
    <name evidence="1" type="ORF">K458DRAFT_398817</name>
</gene>
<evidence type="ECO:0000313" key="2">
    <source>
        <dbReference type="Proteomes" id="UP000799291"/>
    </source>
</evidence>
<accession>A0A6G1JK97</accession>
<name>A0A6G1JK97_9PLEO</name>
<reference evidence="1" key="1">
    <citation type="journal article" date="2020" name="Stud. Mycol.">
        <title>101 Dothideomycetes genomes: a test case for predicting lifestyles and emergence of pathogens.</title>
        <authorList>
            <person name="Haridas S."/>
            <person name="Albert R."/>
            <person name="Binder M."/>
            <person name="Bloem J."/>
            <person name="Labutti K."/>
            <person name="Salamov A."/>
            <person name="Andreopoulos B."/>
            <person name="Baker S."/>
            <person name="Barry K."/>
            <person name="Bills G."/>
            <person name="Bluhm B."/>
            <person name="Cannon C."/>
            <person name="Castanera R."/>
            <person name="Culley D."/>
            <person name="Daum C."/>
            <person name="Ezra D."/>
            <person name="Gonzalez J."/>
            <person name="Henrissat B."/>
            <person name="Kuo A."/>
            <person name="Liang C."/>
            <person name="Lipzen A."/>
            <person name="Lutzoni F."/>
            <person name="Magnuson J."/>
            <person name="Mondo S."/>
            <person name="Nolan M."/>
            <person name="Ohm R."/>
            <person name="Pangilinan J."/>
            <person name="Park H.-J."/>
            <person name="Ramirez L."/>
            <person name="Alfaro M."/>
            <person name="Sun H."/>
            <person name="Tritt A."/>
            <person name="Yoshinaga Y."/>
            <person name="Zwiers L.-H."/>
            <person name="Turgeon B."/>
            <person name="Goodwin S."/>
            <person name="Spatafora J."/>
            <person name="Crous P."/>
            <person name="Grigoriev I."/>
        </authorList>
    </citation>
    <scope>NUCLEOTIDE SEQUENCE</scope>
    <source>
        <strain evidence="1">CBS 122367</strain>
    </source>
</reference>
<organism evidence="1 2">
    <name type="scientific">Lentithecium fluviatile CBS 122367</name>
    <dbReference type="NCBI Taxonomy" id="1168545"/>
    <lineage>
        <taxon>Eukaryota</taxon>
        <taxon>Fungi</taxon>
        <taxon>Dikarya</taxon>
        <taxon>Ascomycota</taxon>
        <taxon>Pezizomycotina</taxon>
        <taxon>Dothideomycetes</taxon>
        <taxon>Pleosporomycetidae</taxon>
        <taxon>Pleosporales</taxon>
        <taxon>Massarineae</taxon>
        <taxon>Lentitheciaceae</taxon>
        <taxon>Lentithecium</taxon>
    </lineage>
</organism>
<dbReference type="Proteomes" id="UP000799291">
    <property type="component" value="Unassembled WGS sequence"/>
</dbReference>
<dbReference type="EMBL" id="MU005570">
    <property type="protein sequence ID" value="KAF2690848.1"/>
    <property type="molecule type" value="Genomic_DNA"/>
</dbReference>
<keyword evidence="2" id="KW-1185">Reference proteome</keyword>
<sequence>MSLIPCLARPWWVIQDGPRAGAPVCNNTSGTHAYQATREALGSPKAEMTSTGTHEPPFPDFLPHLLVPTISLPYHPPYPPTRAAATTHTQPRTYRALPPHCRPSPPGLTHNATRSTISIRNTQHHCPQKPANRRLHHSRTVTPGALYHAQPTTASVPRRVLSGFNGFRASGSEVGRVKLGSSGAKRVDLQGLPQTFSIIASGNQKQFCSSPNEFETAPISE</sequence>
<evidence type="ECO:0000313" key="1">
    <source>
        <dbReference type="EMBL" id="KAF2690848.1"/>
    </source>
</evidence>